<organism evidence="1 2">
    <name type="scientific">Extremus antarcticus</name>
    <dbReference type="NCBI Taxonomy" id="702011"/>
    <lineage>
        <taxon>Eukaryota</taxon>
        <taxon>Fungi</taxon>
        <taxon>Dikarya</taxon>
        <taxon>Ascomycota</taxon>
        <taxon>Pezizomycotina</taxon>
        <taxon>Dothideomycetes</taxon>
        <taxon>Dothideomycetidae</taxon>
        <taxon>Mycosphaerellales</taxon>
        <taxon>Extremaceae</taxon>
        <taxon>Extremus</taxon>
    </lineage>
</organism>
<dbReference type="PANTHER" id="PTHR24148">
    <property type="entry name" value="ANKYRIN REPEAT DOMAIN-CONTAINING PROTEIN 39 HOMOLOG-RELATED"/>
    <property type="match status" value="1"/>
</dbReference>
<keyword evidence="2" id="KW-1185">Reference proteome</keyword>
<evidence type="ECO:0000313" key="2">
    <source>
        <dbReference type="Proteomes" id="UP001271007"/>
    </source>
</evidence>
<name>A0AAJ0GBU1_9PEZI</name>
<protein>
    <recommendedName>
        <fullName evidence="3">Heterokaryon incompatibility domain-containing protein</fullName>
    </recommendedName>
</protein>
<dbReference type="Proteomes" id="UP001271007">
    <property type="component" value="Unassembled WGS sequence"/>
</dbReference>
<reference evidence="1" key="1">
    <citation type="submission" date="2023-04" db="EMBL/GenBank/DDBJ databases">
        <title>Black Yeasts Isolated from many extreme environments.</title>
        <authorList>
            <person name="Coleine C."/>
            <person name="Stajich J.E."/>
            <person name="Selbmann L."/>
        </authorList>
    </citation>
    <scope>NUCLEOTIDE SEQUENCE</scope>
    <source>
        <strain evidence="1">CCFEE 5312</strain>
    </source>
</reference>
<dbReference type="EMBL" id="JAWDJX010000041">
    <property type="protein sequence ID" value="KAK3049268.1"/>
    <property type="molecule type" value="Genomic_DNA"/>
</dbReference>
<dbReference type="InterPro" id="IPR052895">
    <property type="entry name" value="HetReg/Transcr_Mod"/>
</dbReference>
<gene>
    <name evidence="1" type="ORF">LTR09_009446</name>
</gene>
<dbReference type="AlphaFoldDB" id="A0AAJ0GBU1"/>
<dbReference type="PANTHER" id="PTHR24148:SF64">
    <property type="entry name" value="HETEROKARYON INCOMPATIBILITY DOMAIN-CONTAINING PROTEIN"/>
    <property type="match status" value="1"/>
</dbReference>
<evidence type="ECO:0008006" key="3">
    <source>
        <dbReference type="Google" id="ProtNLM"/>
    </source>
</evidence>
<proteinExistence type="predicted"/>
<comment type="caution">
    <text evidence="1">The sequence shown here is derived from an EMBL/GenBank/DDBJ whole genome shotgun (WGS) entry which is preliminary data.</text>
</comment>
<sequence length="553" mass="62015">MAHLPCPPEAPLMRPLLLDAKKQIRLLQLQLDKKRGGGKVVRCNMSAHYLDEMAGQYVAVSYTWGDTGDTRTIIVNGQRYSVRFSCWQALEQLKLHAIARRRSRWAKWTIYTLELGSDMEFSQASSKEWLQMLQHISERKYFTRVWTIQECILAQKVDLFCGRSRVPLNALQGRLKQQSKAVEGVASLSRLASFLEDCGTPSGILTSSSQDVDETHNTFQTLQPATAIARYAFRQCKDPRDKIFGLHSLMVPTARARITIDYKMPLFDILLGYIGSHEYLLDRGAQAAHQAGHGHSWTTESPGSLGEVMLSIRVLVHQFLAASPEFRKDLKEFCVERHESSFTGHSHAWGSGVAIVVCPVQYHKITARQSAVHDADDILVDFNQKESLNQLGLRPAKSLSNPSSLEDRTWRYHEKCGCCDDTRYSTITRPIDALDCLKPPRGFINFTSCLEAHRLLCIRSTDSTGGLVFQVPKETIDGDVVLSIGSGSRYVSFAVGQQRSSYRQFVVCRKKTRPLAHSILGAASHVAAEYVGAEPKSRSPRGEHPCLMNCNDE</sequence>
<evidence type="ECO:0000313" key="1">
    <source>
        <dbReference type="EMBL" id="KAK3049268.1"/>
    </source>
</evidence>
<accession>A0AAJ0GBU1</accession>